<dbReference type="NCBIfam" id="TIGR01554">
    <property type="entry name" value="major_cap_HK97"/>
    <property type="match status" value="1"/>
</dbReference>
<evidence type="ECO:0000313" key="3">
    <source>
        <dbReference type="EMBL" id="HIS76623.1"/>
    </source>
</evidence>
<name>A0A9D1FND5_9FIRM</name>
<accession>A0A9D1FND5</accession>
<dbReference type="InterPro" id="IPR054612">
    <property type="entry name" value="Phage_capsid-like_C"/>
</dbReference>
<reference evidence="3" key="1">
    <citation type="submission" date="2020-10" db="EMBL/GenBank/DDBJ databases">
        <authorList>
            <person name="Gilroy R."/>
        </authorList>
    </citation>
    <scope>NUCLEOTIDE SEQUENCE</scope>
    <source>
        <strain evidence="3">CHK199-13235</strain>
    </source>
</reference>
<dbReference type="Gene3D" id="3.30.2400.10">
    <property type="entry name" value="Major capsid protein gp5"/>
    <property type="match status" value="1"/>
</dbReference>
<comment type="subcellular location">
    <subcellularLocation>
        <location evidence="1">Virion</location>
    </subcellularLocation>
</comment>
<evidence type="ECO:0000313" key="4">
    <source>
        <dbReference type="Proteomes" id="UP000824002"/>
    </source>
</evidence>
<reference evidence="3" key="2">
    <citation type="journal article" date="2021" name="PeerJ">
        <title>Extensive microbial diversity within the chicken gut microbiome revealed by metagenomics and culture.</title>
        <authorList>
            <person name="Gilroy R."/>
            <person name="Ravi A."/>
            <person name="Getino M."/>
            <person name="Pursley I."/>
            <person name="Horton D.L."/>
            <person name="Alikhan N.F."/>
            <person name="Baker D."/>
            <person name="Gharbi K."/>
            <person name="Hall N."/>
            <person name="Watson M."/>
            <person name="Adriaenssens E.M."/>
            <person name="Foster-Nyarko E."/>
            <person name="Jarju S."/>
            <person name="Secka A."/>
            <person name="Antonio M."/>
            <person name="Oren A."/>
            <person name="Chaudhuri R.R."/>
            <person name="La Ragione R."/>
            <person name="Hildebrand F."/>
            <person name="Pallen M.J."/>
        </authorList>
    </citation>
    <scope>NUCLEOTIDE SEQUENCE</scope>
    <source>
        <strain evidence="3">CHK199-13235</strain>
    </source>
</reference>
<organism evidence="3 4">
    <name type="scientific">Candidatus Merdivicinus excrementipullorum</name>
    <dbReference type="NCBI Taxonomy" id="2840867"/>
    <lineage>
        <taxon>Bacteria</taxon>
        <taxon>Bacillati</taxon>
        <taxon>Bacillota</taxon>
        <taxon>Clostridia</taxon>
        <taxon>Eubacteriales</taxon>
        <taxon>Oscillospiraceae</taxon>
        <taxon>Oscillospiraceae incertae sedis</taxon>
        <taxon>Candidatus Merdivicinus</taxon>
    </lineage>
</organism>
<evidence type="ECO:0000259" key="2">
    <source>
        <dbReference type="Pfam" id="PF05065"/>
    </source>
</evidence>
<dbReference type="Proteomes" id="UP000824002">
    <property type="component" value="Unassembled WGS sequence"/>
</dbReference>
<evidence type="ECO:0000256" key="1">
    <source>
        <dbReference type="ARBA" id="ARBA00004328"/>
    </source>
</evidence>
<dbReference type="Pfam" id="PF05065">
    <property type="entry name" value="Phage_capsid"/>
    <property type="match status" value="1"/>
</dbReference>
<dbReference type="AlphaFoldDB" id="A0A9D1FND5"/>
<dbReference type="SUPFAM" id="SSF56563">
    <property type="entry name" value="Major capsid protein gp5"/>
    <property type="match status" value="1"/>
</dbReference>
<dbReference type="EMBL" id="DVJP01000049">
    <property type="protein sequence ID" value="HIS76623.1"/>
    <property type="molecule type" value="Genomic_DNA"/>
</dbReference>
<feature type="domain" description="Phage capsid-like C-terminal" evidence="2">
    <location>
        <begin position="41"/>
        <end position="306"/>
    </location>
</feature>
<comment type="caution">
    <text evidence="3">The sequence shown here is derived from an EMBL/GenBank/DDBJ whole genome shotgun (WGS) entry which is preliminary data.</text>
</comment>
<protein>
    <submittedName>
        <fullName evidence="3">Phage major capsid protein</fullName>
    </submittedName>
</protein>
<gene>
    <name evidence="3" type="ORF">IAB51_07410</name>
</gene>
<proteinExistence type="predicted"/>
<dbReference type="InterPro" id="IPR024455">
    <property type="entry name" value="Phage_capsid"/>
</dbReference>
<sequence length="309" mass="35080">MKNPKFNPTDTNYERIFWNSLRKQTVLITEHSHAKAPMTNAYVLPTVQAGEYLEELEKENFFRRLGTVLPMYYNDYTVSTIATDAEAQWVAEGDNIPEDEEVLNTYRFDTHKLSSIAKIHINLLEDEGFDFEEWILKKFSHRFAHAEAKAFLVGTGKGEPLGILADQGGAEVGVTTNSASITFDEVMALFHSLDPRFRENAVWVMNDATALALRTLKDNDGNYLWGPSAEKLLGKTVIICNQVPDIASGNKPIAFGDFSYYWIMERVPFAIRPLTEKYHMAQYRGYVGYEHLDGKLIRPEAIKVLKIAA</sequence>